<dbReference type="RefSeq" id="WP_147168706.1">
    <property type="nucleotide sequence ID" value="NZ_VOOR01000042.1"/>
</dbReference>
<dbReference type="OrthoDB" id="9810372at2"/>
<organism evidence="1 2">
    <name type="scientific">Phaeodactylibacter luteus</name>
    <dbReference type="NCBI Taxonomy" id="1564516"/>
    <lineage>
        <taxon>Bacteria</taxon>
        <taxon>Pseudomonadati</taxon>
        <taxon>Bacteroidota</taxon>
        <taxon>Saprospiria</taxon>
        <taxon>Saprospirales</taxon>
        <taxon>Haliscomenobacteraceae</taxon>
        <taxon>Phaeodactylibacter</taxon>
    </lineage>
</organism>
<dbReference type="AlphaFoldDB" id="A0A5C6RIY0"/>
<gene>
    <name evidence="1" type="ORF">FRY97_16685</name>
</gene>
<dbReference type="PANTHER" id="PTHR18964:SF146">
    <property type="entry name" value="POLYPHOSPHATE GLUCOKINASE"/>
    <property type="match status" value="1"/>
</dbReference>
<sequence length="248" mass="26392">MQNLILGVDVGGSGIKGAIVDINTGELQNERIRIATPKPATPEAMAEIFKELVEAHQYEGPIGCGFPAIIKGGKALSAANISDQWIGRSVADIFGEAAGGPVCVLNDADAAGVAEMEFGLGKGEPGLVLLITIGSGLGSALFLDGKLVPNTEFGHMRFQGMVAEHYASNNARKKHDLSWEEWGHRFNEYLHYVSRIVNPDLILLGGGVSKKFQKYEAFIDAPTRVKPAALLNAAGTIGAAIYAHQRQL</sequence>
<reference evidence="1 2" key="1">
    <citation type="submission" date="2019-08" db="EMBL/GenBank/DDBJ databases">
        <title>Genome of Phaeodactylibacter luteus.</title>
        <authorList>
            <person name="Bowman J.P."/>
        </authorList>
    </citation>
    <scope>NUCLEOTIDE SEQUENCE [LARGE SCALE GENOMIC DNA]</scope>
    <source>
        <strain evidence="1 2">KCTC 42180</strain>
    </source>
</reference>
<name>A0A5C6RIY0_9BACT</name>
<proteinExistence type="predicted"/>
<dbReference type="Pfam" id="PF00480">
    <property type="entry name" value="ROK"/>
    <property type="match status" value="1"/>
</dbReference>
<dbReference type="Gene3D" id="3.30.420.40">
    <property type="match status" value="2"/>
</dbReference>
<evidence type="ECO:0000313" key="2">
    <source>
        <dbReference type="Proteomes" id="UP000321580"/>
    </source>
</evidence>
<dbReference type="PANTHER" id="PTHR18964">
    <property type="entry name" value="ROK (REPRESSOR, ORF, KINASE) FAMILY"/>
    <property type="match status" value="1"/>
</dbReference>
<keyword evidence="2" id="KW-1185">Reference proteome</keyword>
<comment type="caution">
    <text evidence="1">The sequence shown here is derived from an EMBL/GenBank/DDBJ whole genome shotgun (WGS) entry which is preliminary data.</text>
</comment>
<dbReference type="EMBL" id="VOOR01000042">
    <property type="protein sequence ID" value="TXB61885.1"/>
    <property type="molecule type" value="Genomic_DNA"/>
</dbReference>
<dbReference type="InterPro" id="IPR043129">
    <property type="entry name" value="ATPase_NBD"/>
</dbReference>
<dbReference type="Proteomes" id="UP000321580">
    <property type="component" value="Unassembled WGS sequence"/>
</dbReference>
<dbReference type="CDD" id="cd24058">
    <property type="entry name" value="ASKHA_NBD_ROK_PPGK"/>
    <property type="match status" value="1"/>
</dbReference>
<protein>
    <submittedName>
        <fullName evidence="1">ROK family protein</fullName>
    </submittedName>
</protein>
<dbReference type="InterPro" id="IPR000600">
    <property type="entry name" value="ROK"/>
</dbReference>
<evidence type="ECO:0000313" key="1">
    <source>
        <dbReference type="EMBL" id="TXB61885.1"/>
    </source>
</evidence>
<accession>A0A5C6RIY0</accession>
<dbReference type="NCBIfam" id="NF045942">
    <property type="entry name" value="PolPhglucPhase"/>
    <property type="match status" value="1"/>
</dbReference>
<dbReference type="SUPFAM" id="SSF53067">
    <property type="entry name" value="Actin-like ATPase domain"/>
    <property type="match status" value="1"/>
</dbReference>